<comment type="subcellular location">
    <subcellularLocation>
        <location evidence="1">Nucleus</location>
    </subcellularLocation>
</comment>
<dbReference type="PANTHER" id="PTHR46318">
    <property type="entry name" value="UPSTREAM BINDING TRANSCRIPTION FACTOR"/>
    <property type="match status" value="1"/>
</dbReference>
<gene>
    <name evidence="7" type="ORF">Zmor_019628</name>
</gene>
<evidence type="ECO:0000313" key="8">
    <source>
        <dbReference type="Proteomes" id="UP001168821"/>
    </source>
</evidence>
<evidence type="ECO:0000259" key="6">
    <source>
        <dbReference type="PROSITE" id="PS50118"/>
    </source>
</evidence>
<feature type="domain" description="HMG box" evidence="6">
    <location>
        <begin position="451"/>
        <end position="481"/>
    </location>
</feature>
<dbReference type="Pfam" id="PF00505">
    <property type="entry name" value="HMG_box"/>
    <property type="match status" value="3"/>
</dbReference>
<evidence type="ECO:0000256" key="2">
    <source>
        <dbReference type="ARBA" id="ARBA00023125"/>
    </source>
</evidence>
<feature type="region of interest" description="Disordered" evidence="5">
    <location>
        <begin position="493"/>
        <end position="515"/>
    </location>
</feature>
<dbReference type="CDD" id="cd00084">
    <property type="entry name" value="HMG-box_SF"/>
    <property type="match status" value="1"/>
</dbReference>
<dbReference type="CDD" id="cd21999">
    <property type="entry name" value="HMG-box_UBF1_rpt2"/>
    <property type="match status" value="1"/>
</dbReference>
<dbReference type="Gene3D" id="1.10.30.10">
    <property type="entry name" value="High mobility group box domain"/>
    <property type="match status" value="4"/>
</dbReference>
<feature type="domain" description="HMG box" evidence="6">
    <location>
        <begin position="224"/>
        <end position="289"/>
    </location>
</feature>
<evidence type="ECO:0000256" key="5">
    <source>
        <dbReference type="SAM" id="MobiDB-lite"/>
    </source>
</evidence>
<dbReference type="PROSITE" id="PS50118">
    <property type="entry name" value="HMG_BOX_2"/>
    <property type="match status" value="4"/>
</dbReference>
<evidence type="ECO:0000313" key="7">
    <source>
        <dbReference type="EMBL" id="KAJ3647767.1"/>
    </source>
</evidence>
<dbReference type="EMBL" id="JALNTZ010000006">
    <property type="protein sequence ID" value="KAJ3647767.1"/>
    <property type="molecule type" value="Genomic_DNA"/>
</dbReference>
<keyword evidence="8" id="KW-1185">Reference proteome</keyword>
<keyword evidence="2 4" id="KW-0238">DNA-binding</keyword>
<sequence>MPKRKPPQPEQPSKKPKLETEESPPAPAPLTKRLHHPQKDTIAWPNDDILELLTKIEANLPQDDNLKYCRRLEKLDWEVIPFKSHSIEACKNTWSALYRQVRKYRLLREVVTDMKEMIGARKVSKHPEKPKQPWNSYMFFVEEKRPVVVNANPNLHPHLISKKLGQMFKDLSGVEKERYETLAKAARQEYTEKLHRFYEEHPEMIPKKTKRSKPVQFEEGRGPPQKAKTPFELYVTVESEKEASDVPNFIVMKKCREQWNELSDKEKFFWINWADELYSKYLEDLKEYVKDHPEYTPEKIKPVITKKERKIKERCSGKPDKPPHGSYHLFSKMILESDEVRNINSKDLMNYVSEKWRACSDEEKNEYKVRVEQLWEDYHQKLEEYLMTLPPEDRDRIREEESRKKYRNEGKSPVAKKPPPVKVSKPELPPSTLFKYFLKVYTGDEDATTVWKKLTREEKQPYEQKLNEERQTYIKDYEAYLKTLSREELEKLGQSLTNQYSSESESESETSTETN</sequence>
<proteinExistence type="predicted"/>
<feature type="DNA-binding region" description="HMG box" evidence="4">
    <location>
        <begin position="130"/>
        <end position="198"/>
    </location>
</feature>
<evidence type="ECO:0000256" key="4">
    <source>
        <dbReference type="PROSITE-ProRule" id="PRU00267"/>
    </source>
</evidence>
<dbReference type="GO" id="GO:0005634">
    <property type="term" value="C:nucleus"/>
    <property type="evidence" value="ECO:0007669"/>
    <property type="project" value="UniProtKB-SubCell"/>
</dbReference>
<protein>
    <recommendedName>
        <fullName evidence="6">HMG box domain-containing protein</fullName>
    </recommendedName>
</protein>
<dbReference type="InterPro" id="IPR051762">
    <property type="entry name" value="UBF1"/>
</dbReference>
<feature type="compositionally biased region" description="Acidic residues" evidence="5">
    <location>
        <begin position="504"/>
        <end position="515"/>
    </location>
</feature>
<organism evidence="7 8">
    <name type="scientific">Zophobas morio</name>
    <dbReference type="NCBI Taxonomy" id="2755281"/>
    <lineage>
        <taxon>Eukaryota</taxon>
        <taxon>Metazoa</taxon>
        <taxon>Ecdysozoa</taxon>
        <taxon>Arthropoda</taxon>
        <taxon>Hexapoda</taxon>
        <taxon>Insecta</taxon>
        <taxon>Pterygota</taxon>
        <taxon>Neoptera</taxon>
        <taxon>Endopterygota</taxon>
        <taxon>Coleoptera</taxon>
        <taxon>Polyphaga</taxon>
        <taxon>Cucujiformia</taxon>
        <taxon>Tenebrionidae</taxon>
        <taxon>Zophobas</taxon>
    </lineage>
</organism>
<dbReference type="AlphaFoldDB" id="A0AA38M9M1"/>
<feature type="DNA-binding region" description="HMG box" evidence="4">
    <location>
        <begin position="320"/>
        <end position="386"/>
    </location>
</feature>
<evidence type="ECO:0000256" key="1">
    <source>
        <dbReference type="ARBA" id="ARBA00004123"/>
    </source>
</evidence>
<keyword evidence="3 4" id="KW-0539">Nucleus</keyword>
<comment type="caution">
    <text evidence="7">The sequence shown here is derived from an EMBL/GenBank/DDBJ whole genome shotgun (WGS) entry which is preliminary data.</text>
</comment>
<feature type="DNA-binding region" description="HMG box" evidence="4">
    <location>
        <begin position="451"/>
        <end position="481"/>
    </location>
</feature>
<dbReference type="PANTHER" id="PTHR46318:SF3">
    <property type="entry name" value="UPSTREAM BINDING TRANSCRIPTION FACTOR"/>
    <property type="match status" value="1"/>
</dbReference>
<feature type="region of interest" description="Disordered" evidence="5">
    <location>
        <begin position="1"/>
        <end position="40"/>
    </location>
</feature>
<evidence type="ECO:0000256" key="3">
    <source>
        <dbReference type="ARBA" id="ARBA00023242"/>
    </source>
</evidence>
<dbReference type="SUPFAM" id="SSF47095">
    <property type="entry name" value="HMG-box"/>
    <property type="match status" value="4"/>
</dbReference>
<dbReference type="SMART" id="SM00398">
    <property type="entry name" value="HMG"/>
    <property type="match status" value="4"/>
</dbReference>
<feature type="DNA-binding region" description="HMG box" evidence="4">
    <location>
        <begin position="224"/>
        <end position="289"/>
    </location>
</feature>
<dbReference type="InterPro" id="IPR036910">
    <property type="entry name" value="HMG_box_dom_sf"/>
</dbReference>
<feature type="domain" description="HMG box" evidence="6">
    <location>
        <begin position="130"/>
        <end position="198"/>
    </location>
</feature>
<dbReference type="Proteomes" id="UP001168821">
    <property type="component" value="Unassembled WGS sequence"/>
</dbReference>
<feature type="compositionally biased region" description="Basic and acidic residues" evidence="5">
    <location>
        <begin position="393"/>
        <end position="410"/>
    </location>
</feature>
<name>A0AA38M9M1_9CUCU</name>
<reference evidence="7" key="1">
    <citation type="journal article" date="2023" name="G3 (Bethesda)">
        <title>Whole genome assemblies of Zophobas morio and Tenebrio molitor.</title>
        <authorList>
            <person name="Kaur S."/>
            <person name="Stinson S.A."/>
            <person name="diCenzo G.C."/>
        </authorList>
    </citation>
    <scope>NUCLEOTIDE SEQUENCE</scope>
    <source>
        <strain evidence="7">QUZm001</strain>
    </source>
</reference>
<feature type="domain" description="HMG box" evidence="6">
    <location>
        <begin position="320"/>
        <end position="386"/>
    </location>
</feature>
<feature type="region of interest" description="Disordered" evidence="5">
    <location>
        <begin position="393"/>
        <end position="426"/>
    </location>
</feature>
<accession>A0AA38M9M1</accession>
<dbReference type="GO" id="GO:0003677">
    <property type="term" value="F:DNA binding"/>
    <property type="evidence" value="ECO:0007669"/>
    <property type="project" value="UniProtKB-UniRule"/>
</dbReference>
<dbReference type="InterPro" id="IPR009071">
    <property type="entry name" value="HMG_box_dom"/>
</dbReference>